<proteinExistence type="predicted"/>
<dbReference type="PANTHER" id="PTHR30146:SF109">
    <property type="entry name" value="HTH-TYPE TRANSCRIPTIONAL REGULATOR GALS"/>
    <property type="match status" value="1"/>
</dbReference>
<dbReference type="Proteomes" id="UP000812013">
    <property type="component" value="Unassembled WGS sequence"/>
</dbReference>
<reference evidence="5 6" key="1">
    <citation type="submission" date="2019-12" db="EMBL/GenBank/DDBJ databases">
        <title>Genome sequence of Streptomyces bambusae.</title>
        <authorList>
            <person name="Bansal K."/>
            <person name="Choksket S."/>
            <person name="Korpole S."/>
            <person name="Patil P.B."/>
        </authorList>
    </citation>
    <scope>NUCLEOTIDE SEQUENCE [LARGE SCALE GENOMIC DNA]</scope>
    <source>
        <strain evidence="5 6">SK60</strain>
    </source>
</reference>
<accession>A0ABS6Z922</accession>
<keyword evidence="6" id="KW-1185">Reference proteome</keyword>
<keyword evidence="3" id="KW-0804">Transcription</keyword>
<evidence type="ECO:0000259" key="4">
    <source>
        <dbReference type="PROSITE" id="PS50932"/>
    </source>
</evidence>
<evidence type="ECO:0000256" key="1">
    <source>
        <dbReference type="ARBA" id="ARBA00023015"/>
    </source>
</evidence>
<comment type="caution">
    <text evidence="5">The sequence shown here is derived from an EMBL/GenBank/DDBJ whole genome shotgun (WGS) entry which is preliminary data.</text>
</comment>
<evidence type="ECO:0000256" key="3">
    <source>
        <dbReference type="ARBA" id="ARBA00023163"/>
    </source>
</evidence>
<dbReference type="SUPFAM" id="SSF53822">
    <property type="entry name" value="Periplasmic binding protein-like I"/>
    <property type="match status" value="1"/>
</dbReference>
<dbReference type="InterPro" id="IPR010982">
    <property type="entry name" value="Lambda_DNA-bd_dom_sf"/>
</dbReference>
<dbReference type="RefSeq" id="WP_308120397.1">
    <property type="nucleotide sequence ID" value="NZ_WTFF01000151.1"/>
</dbReference>
<keyword evidence="2 5" id="KW-0238">DNA-binding</keyword>
<evidence type="ECO:0000313" key="5">
    <source>
        <dbReference type="EMBL" id="MBW5484242.1"/>
    </source>
</evidence>
<dbReference type="InterPro" id="IPR046335">
    <property type="entry name" value="LacI/GalR-like_sensor"/>
</dbReference>
<dbReference type="GO" id="GO:0003677">
    <property type="term" value="F:DNA binding"/>
    <property type="evidence" value="ECO:0007669"/>
    <property type="project" value="UniProtKB-KW"/>
</dbReference>
<sequence>MSRPTLEAVAARAGVSRATVSRVVNGGAGVRGSVADRVRAVVAELGYVPNPAARTLVTRRTGAVAVIIDEPGSRVFSDPFFSRQLRGIGRDLAARDTQLVLLLAEGPDDHARISRFLAGGHVDGVLAFSLHAGGPLPGMIARTGLPAVYGGRPHWSAPGPAPLYVDADNRAGARAAVRHLLGLGRRRIAHLAGPQDQTSAADRLAGYRDALPPGMPERVAPGDFTVEGGLAAMRRLLADRPGPAPDAGPDAVFAANDLMASGAIRALREHGRTVPGDVAVVGFDDTEGVATATDPPLTTVRQDVEGMGGHMARLLLDTLAAPAPASAQDAPPATPLITPTLLVRRASA</sequence>
<dbReference type="CDD" id="cd06267">
    <property type="entry name" value="PBP1_LacI_sugar_binding-like"/>
    <property type="match status" value="1"/>
</dbReference>
<protein>
    <submittedName>
        <fullName evidence="5">LacI family DNA-binding transcriptional regulator</fullName>
    </submittedName>
</protein>
<dbReference type="Pfam" id="PF00356">
    <property type="entry name" value="LacI"/>
    <property type="match status" value="1"/>
</dbReference>
<dbReference type="EMBL" id="WTFF01000151">
    <property type="protein sequence ID" value="MBW5484242.1"/>
    <property type="molecule type" value="Genomic_DNA"/>
</dbReference>
<organism evidence="5 6">
    <name type="scientific">Streptomyces bambusae</name>
    <dbReference type="NCBI Taxonomy" id="1550616"/>
    <lineage>
        <taxon>Bacteria</taxon>
        <taxon>Bacillati</taxon>
        <taxon>Actinomycetota</taxon>
        <taxon>Actinomycetes</taxon>
        <taxon>Kitasatosporales</taxon>
        <taxon>Streptomycetaceae</taxon>
        <taxon>Streptomyces</taxon>
    </lineage>
</organism>
<dbReference type="SMART" id="SM00354">
    <property type="entry name" value="HTH_LACI"/>
    <property type="match status" value="1"/>
</dbReference>
<evidence type="ECO:0000313" key="6">
    <source>
        <dbReference type="Proteomes" id="UP000812013"/>
    </source>
</evidence>
<name>A0ABS6Z922_9ACTN</name>
<dbReference type="SUPFAM" id="SSF47413">
    <property type="entry name" value="lambda repressor-like DNA-binding domains"/>
    <property type="match status" value="1"/>
</dbReference>
<keyword evidence="1" id="KW-0805">Transcription regulation</keyword>
<dbReference type="PROSITE" id="PS50932">
    <property type="entry name" value="HTH_LACI_2"/>
    <property type="match status" value="1"/>
</dbReference>
<feature type="domain" description="HTH lacI-type" evidence="4">
    <location>
        <begin position="4"/>
        <end position="58"/>
    </location>
</feature>
<dbReference type="Gene3D" id="1.10.260.40">
    <property type="entry name" value="lambda repressor-like DNA-binding domains"/>
    <property type="match status" value="1"/>
</dbReference>
<gene>
    <name evidence="5" type="ORF">GPJ59_20745</name>
</gene>
<dbReference type="CDD" id="cd01392">
    <property type="entry name" value="HTH_LacI"/>
    <property type="match status" value="1"/>
</dbReference>
<dbReference type="InterPro" id="IPR028082">
    <property type="entry name" value="Peripla_BP_I"/>
</dbReference>
<dbReference type="InterPro" id="IPR000843">
    <property type="entry name" value="HTH_LacI"/>
</dbReference>
<evidence type="ECO:0000256" key="2">
    <source>
        <dbReference type="ARBA" id="ARBA00023125"/>
    </source>
</evidence>
<dbReference type="Pfam" id="PF13377">
    <property type="entry name" value="Peripla_BP_3"/>
    <property type="match status" value="1"/>
</dbReference>
<dbReference type="Gene3D" id="3.40.50.2300">
    <property type="match status" value="2"/>
</dbReference>
<dbReference type="PANTHER" id="PTHR30146">
    <property type="entry name" value="LACI-RELATED TRANSCRIPTIONAL REPRESSOR"/>
    <property type="match status" value="1"/>
</dbReference>